<sequence>MSQEFVLQNWNEVKLIKKNTKRSTSINKNTEVSNFLEISDLASDSEESIPDFSVTKRKLRSKNKKKFCPGPKQVPQWKKGWGNSQCTQGIKLISLLVLAIVVIIQVWFVVNLNSHVQELKSHFSVVEAGNKNTPETLHSIHSQLKEFEKNVSILGADLQKVISEISVLGKEVEQLKQTAGSLKESIAAAPEIKELPKDVSSLSENVASFGSKITAMEATIKDMKYQQASLQTSQEGLKQSLTNFQVQIQALSNVTEKLSSSPGEDQTAKLRKEQRIFHDELLRVAEAVDNINISTLPVISKVNEILPLLEKINGSASWSVEDLNSFYSEIMKIKDYMYHNITGQILALKSGEKDLELAKTELKTPNLNTVVIQHMIESSINLAIKDMLNNTLTIGTMSNTNITLTEILKQTQDVVHTYLELIQQLKDPVDNHLLNQYSNATNVVGQLLNLTVSSLLKDHEGELQTLQNNVSHLLTQYSQLKTAQAATEEKINTVIAKLQLVEVLTRDFQNSSEVTNASSKTYSGSLGKGSSEKNKNAKTGIFKRNRFQPPTP</sequence>
<dbReference type="PANTHER" id="PTHR15717">
    <property type="entry name" value="PROTEIN KIAA0494"/>
    <property type="match status" value="1"/>
</dbReference>
<dbReference type="Proteomes" id="UP000694941">
    <property type="component" value="Unplaced"/>
</dbReference>
<reference evidence="5" key="1">
    <citation type="submission" date="2025-08" db="UniProtKB">
        <authorList>
            <consortium name="RefSeq"/>
        </authorList>
    </citation>
    <scope>IDENTIFICATION</scope>
    <source>
        <tissue evidence="5">Muscle</tissue>
    </source>
</reference>
<proteinExistence type="predicted"/>
<accession>A0ABM1SDA8</accession>
<keyword evidence="1" id="KW-0175">Coiled coil</keyword>
<gene>
    <name evidence="5" type="primary">LOC106459408</name>
</gene>
<dbReference type="Gene3D" id="1.10.287.1490">
    <property type="match status" value="1"/>
</dbReference>
<dbReference type="RefSeq" id="XP_022241613.1">
    <property type="nucleotide sequence ID" value="XM_022385905.1"/>
</dbReference>
<organism evidence="4 5">
    <name type="scientific">Limulus polyphemus</name>
    <name type="common">Atlantic horseshoe crab</name>
    <dbReference type="NCBI Taxonomy" id="6850"/>
    <lineage>
        <taxon>Eukaryota</taxon>
        <taxon>Metazoa</taxon>
        <taxon>Ecdysozoa</taxon>
        <taxon>Arthropoda</taxon>
        <taxon>Chelicerata</taxon>
        <taxon>Merostomata</taxon>
        <taxon>Xiphosura</taxon>
        <taxon>Limulidae</taxon>
        <taxon>Limulus</taxon>
    </lineage>
</organism>
<feature type="compositionally biased region" description="Polar residues" evidence="2">
    <location>
        <begin position="514"/>
        <end position="524"/>
    </location>
</feature>
<keyword evidence="3" id="KW-0472">Membrane</keyword>
<evidence type="ECO:0000256" key="2">
    <source>
        <dbReference type="SAM" id="MobiDB-lite"/>
    </source>
</evidence>
<feature type="transmembrane region" description="Helical" evidence="3">
    <location>
        <begin position="92"/>
        <end position="110"/>
    </location>
</feature>
<dbReference type="PANTHER" id="PTHR15717:SF2">
    <property type="entry name" value="EF-HAND CALCIUM-BINDING DOMAIN-CONTAINING PROTEIN 14"/>
    <property type="match status" value="1"/>
</dbReference>
<evidence type="ECO:0000256" key="1">
    <source>
        <dbReference type="SAM" id="Coils"/>
    </source>
</evidence>
<dbReference type="GeneID" id="106459408"/>
<evidence type="ECO:0000313" key="4">
    <source>
        <dbReference type="Proteomes" id="UP000694941"/>
    </source>
</evidence>
<evidence type="ECO:0000256" key="3">
    <source>
        <dbReference type="SAM" id="Phobius"/>
    </source>
</evidence>
<evidence type="ECO:0000313" key="5">
    <source>
        <dbReference type="RefSeq" id="XP_022241613.1"/>
    </source>
</evidence>
<dbReference type="SUPFAM" id="SSF57997">
    <property type="entry name" value="Tropomyosin"/>
    <property type="match status" value="1"/>
</dbReference>
<name>A0ABM1SDA8_LIMPO</name>
<keyword evidence="4" id="KW-1185">Reference proteome</keyword>
<protein>
    <submittedName>
        <fullName evidence="5">Uncharacterized protein LOC106459408 isoform X1</fullName>
    </submittedName>
</protein>
<dbReference type="InterPro" id="IPR042352">
    <property type="entry name" value="EFCAB14"/>
</dbReference>
<feature type="coiled-coil region" evidence="1">
    <location>
        <begin position="456"/>
        <end position="483"/>
    </location>
</feature>
<feature type="region of interest" description="Disordered" evidence="2">
    <location>
        <begin position="514"/>
        <end position="552"/>
    </location>
</feature>
<keyword evidence="3" id="KW-0812">Transmembrane</keyword>
<keyword evidence="3" id="KW-1133">Transmembrane helix</keyword>